<name>B9TBQ6_RICCO</name>
<dbReference type="InterPro" id="IPR052746">
    <property type="entry name" value="MlaB_ABC_Transporter"/>
</dbReference>
<gene>
    <name evidence="2" type="ORF">RCOM_0025820</name>
</gene>
<dbReference type="InParanoid" id="B9TBQ6"/>
<reference evidence="3" key="1">
    <citation type="journal article" date="2010" name="Nat. Biotechnol.">
        <title>Draft genome sequence of the oilseed species Ricinus communis.</title>
        <authorList>
            <person name="Chan A.P."/>
            <person name="Crabtree J."/>
            <person name="Zhao Q."/>
            <person name="Lorenzi H."/>
            <person name="Orvis J."/>
            <person name="Puiu D."/>
            <person name="Melake-Berhan A."/>
            <person name="Jones K.M."/>
            <person name="Redman J."/>
            <person name="Chen G."/>
            <person name="Cahoon E.B."/>
            <person name="Gedil M."/>
            <person name="Stanke M."/>
            <person name="Haas B.J."/>
            <person name="Wortman J.R."/>
            <person name="Fraser-Liggett C.M."/>
            <person name="Ravel J."/>
            <person name="Rabinowicz P.D."/>
        </authorList>
    </citation>
    <scope>NUCLEOTIDE SEQUENCE [LARGE SCALE GENOMIC DNA]</scope>
    <source>
        <strain evidence="3">cv. Hale</strain>
    </source>
</reference>
<dbReference type="Proteomes" id="UP000008311">
    <property type="component" value="Unassembled WGS sequence"/>
</dbReference>
<dbReference type="InterPro" id="IPR058548">
    <property type="entry name" value="MlaB-like_STAS"/>
</dbReference>
<dbReference type="SUPFAM" id="SSF52091">
    <property type="entry name" value="SpoIIaa-like"/>
    <property type="match status" value="1"/>
</dbReference>
<protein>
    <recommendedName>
        <fullName evidence="1">STAS domain-containing protein</fullName>
    </recommendedName>
</protein>
<organism evidence="2 3">
    <name type="scientific">Ricinus communis</name>
    <name type="common">Castor bean</name>
    <dbReference type="NCBI Taxonomy" id="3988"/>
    <lineage>
        <taxon>Eukaryota</taxon>
        <taxon>Viridiplantae</taxon>
        <taxon>Streptophyta</taxon>
        <taxon>Embryophyta</taxon>
        <taxon>Tracheophyta</taxon>
        <taxon>Spermatophyta</taxon>
        <taxon>Magnoliopsida</taxon>
        <taxon>eudicotyledons</taxon>
        <taxon>Gunneridae</taxon>
        <taxon>Pentapetalae</taxon>
        <taxon>rosids</taxon>
        <taxon>fabids</taxon>
        <taxon>Malpighiales</taxon>
        <taxon>Euphorbiaceae</taxon>
        <taxon>Acalyphoideae</taxon>
        <taxon>Acalypheae</taxon>
        <taxon>Ricinus</taxon>
    </lineage>
</organism>
<dbReference type="Pfam" id="PF13466">
    <property type="entry name" value="STAS_2"/>
    <property type="match status" value="1"/>
</dbReference>
<dbReference type="STRING" id="3988.B9TBQ6"/>
<feature type="domain" description="STAS" evidence="1">
    <location>
        <begin position="1"/>
        <end position="89"/>
    </location>
</feature>
<dbReference type="Gene3D" id="3.30.750.24">
    <property type="entry name" value="STAS domain"/>
    <property type="match status" value="1"/>
</dbReference>
<dbReference type="InterPro" id="IPR002645">
    <property type="entry name" value="STAS_dom"/>
</dbReference>
<dbReference type="PROSITE" id="PS50801">
    <property type="entry name" value="STAS"/>
    <property type="match status" value="1"/>
</dbReference>
<proteinExistence type="predicted"/>
<sequence length="113" mass="12607">MVKTSRKTQRLAIQDDMTIYNAPEQKTRLLTALSGCDELELDLSQISDMDTAGFQLLVLAKREAIRAGKALNVVEHSKAVTDLLDLYNMASYFGDPVVIPAREQENRRNKPAA</sequence>
<dbReference type="EMBL" id="EQ976668">
    <property type="protein sequence ID" value="EEF26708.1"/>
    <property type="molecule type" value="Genomic_DNA"/>
</dbReference>
<evidence type="ECO:0000259" key="1">
    <source>
        <dbReference type="PROSITE" id="PS50801"/>
    </source>
</evidence>
<dbReference type="CDD" id="cd07043">
    <property type="entry name" value="STAS_anti-anti-sigma_factors"/>
    <property type="match status" value="1"/>
</dbReference>
<evidence type="ECO:0000313" key="2">
    <source>
        <dbReference type="EMBL" id="EEF26708.1"/>
    </source>
</evidence>
<keyword evidence="3" id="KW-1185">Reference proteome</keyword>
<dbReference type="AlphaFoldDB" id="B9TBQ6"/>
<dbReference type="PANTHER" id="PTHR35849">
    <property type="entry name" value="BLR2341 PROTEIN"/>
    <property type="match status" value="1"/>
</dbReference>
<accession>B9TBQ6</accession>
<evidence type="ECO:0000313" key="3">
    <source>
        <dbReference type="Proteomes" id="UP000008311"/>
    </source>
</evidence>
<dbReference type="PANTHER" id="PTHR35849:SF2">
    <property type="entry name" value="BLR2341 PROTEIN"/>
    <property type="match status" value="1"/>
</dbReference>
<dbReference type="InterPro" id="IPR036513">
    <property type="entry name" value="STAS_dom_sf"/>
</dbReference>